<dbReference type="GO" id="GO:0046872">
    <property type="term" value="F:metal ion binding"/>
    <property type="evidence" value="ECO:0007669"/>
    <property type="project" value="UniProtKB-UniRule"/>
</dbReference>
<dbReference type="GO" id="GO:0016829">
    <property type="term" value="F:lyase activity"/>
    <property type="evidence" value="ECO:0007669"/>
    <property type="project" value="UniProtKB-KW"/>
</dbReference>
<proteinExistence type="inferred from homology"/>
<dbReference type="GO" id="GO:0043365">
    <property type="term" value="F:[formate-C-acetyltransferase]-activating enzyme activity"/>
    <property type="evidence" value="ECO:0007669"/>
    <property type="project" value="UniProtKB-UniRule"/>
</dbReference>
<reference evidence="11 12" key="1">
    <citation type="submission" date="2019-03" db="EMBL/GenBank/DDBJ databases">
        <title>Genomic Encyclopedia of Type Strains, Phase IV (KMG-IV): sequencing the most valuable type-strain genomes for metagenomic binning, comparative biology and taxonomic classification.</title>
        <authorList>
            <person name="Goeker M."/>
        </authorList>
    </citation>
    <scope>NUCLEOTIDE SEQUENCE [LARGE SCALE GENOMIC DNA]</scope>
    <source>
        <strain evidence="11 12">DSM 24179</strain>
    </source>
</reference>
<evidence type="ECO:0000256" key="6">
    <source>
        <dbReference type="ARBA" id="ARBA00023002"/>
    </source>
</evidence>
<dbReference type="OrthoDB" id="9782387at2"/>
<dbReference type="EC" id="1.97.1.4" evidence="9"/>
<dbReference type="PANTHER" id="PTHR30352">
    <property type="entry name" value="PYRUVATE FORMATE-LYASE-ACTIVATING ENZYME"/>
    <property type="match status" value="1"/>
</dbReference>
<keyword evidence="3 9" id="KW-0004">4Fe-4S</keyword>
<organism evidence="11 12">
    <name type="scientific">Natronoflexus pectinivorans</name>
    <dbReference type="NCBI Taxonomy" id="682526"/>
    <lineage>
        <taxon>Bacteria</taxon>
        <taxon>Pseudomonadati</taxon>
        <taxon>Bacteroidota</taxon>
        <taxon>Bacteroidia</taxon>
        <taxon>Marinilabiliales</taxon>
        <taxon>Marinilabiliaceae</taxon>
        <taxon>Natronoflexus</taxon>
    </lineage>
</organism>
<evidence type="ECO:0000256" key="1">
    <source>
        <dbReference type="ARBA" id="ARBA00002918"/>
    </source>
</evidence>
<keyword evidence="8 9" id="KW-0411">Iron-sulfur</keyword>
<dbReference type="Pfam" id="PF04055">
    <property type="entry name" value="Radical_SAM"/>
    <property type="match status" value="1"/>
</dbReference>
<comment type="caution">
    <text evidence="11">The sequence shown here is derived from an EMBL/GenBank/DDBJ whole genome shotgun (WGS) entry which is preliminary data.</text>
</comment>
<keyword evidence="5 9" id="KW-0479">Metal-binding</keyword>
<dbReference type="PANTHER" id="PTHR30352:SF5">
    <property type="entry name" value="PYRUVATE FORMATE-LYASE 1-ACTIVATING ENZYME"/>
    <property type="match status" value="1"/>
</dbReference>
<dbReference type="RefSeq" id="WP_132433731.1">
    <property type="nucleotide sequence ID" value="NZ_SLWK01000005.1"/>
</dbReference>
<keyword evidence="11" id="KW-0456">Lyase</keyword>
<evidence type="ECO:0000256" key="4">
    <source>
        <dbReference type="ARBA" id="ARBA00022691"/>
    </source>
</evidence>
<keyword evidence="12" id="KW-1185">Reference proteome</keyword>
<evidence type="ECO:0000259" key="10">
    <source>
        <dbReference type="PROSITE" id="PS51918"/>
    </source>
</evidence>
<comment type="similarity">
    <text evidence="2 9">Belongs to the organic radical-activating enzymes family.</text>
</comment>
<dbReference type="PIRSF" id="PIRSF000371">
    <property type="entry name" value="PFL_act_enz"/>
    <property type="match status" value="1"/>
</dbReference>
<dbReference type="InterPro" id="IPR034457">
    <property type="entry name" value="Organic_radical-activating"/>
</dbReference>
<dbReference type="SFLD" id="SFLDG01066">
    <property type="entry name" value="organic_radical-activating_enz"/>
    <property type="match status" value="1"/>
</dbReference>
<comment type="cofactor">
    <cofactor evidence="9">
        <name>[4Fe-4S] cluster</name>
        <dbReference type="ChEBI" id="CHEBI:49883"/>
    </cofactor>
    <text evidence="9">Binds 1 [4Fe-4S] cluster. The cluster is coordinated with 3 cysteines and an exchangeable S-adenosyl-L-methionine.</text>
</comment>
<dbReference type="Proteomes" id="UP000295221">
    <property type="component" value="Unassembled WGS sequence"/>
</dbReference>
<evidence type="ECO:0000256" key="2">
    <source>
        <dbReference type="ARBA" id="ARBA00009777"/>
    </source>
</evidence>
<dbReference type="InterPro" id="IPR007197">
    <property type="entry name" value="rSAM"/>
</dbReference>
<dbReference type="InterPro" id="IPR013785">
    <property type="entry name" value="Aldolase_TIM"/>
</dbReference>
<comment type="function">
    <text evidence="9">Activation of pyruvate formate-lyase under anaerobic conditions by generation of an organic free radical, using S-adenosylmethionine and reduced flavodoxin as cosubstrates to produce 5'-deoxy-adenosine.</text>
</comment>
<dbReference type="InterPro" id="IPR012839">
    <property type="entry name" value="Organic_radical_activase"/>
</dbReference>
<dbReference type="EMBL" id="SLWK01000005">
    <property type="protein sequence ID" value="TCO08450.1"/>
    <property type="molecule type" value="Genomic_DNA"/>
</dbReference>
<evidence type="ECO:0000256" key="3">
    <source>
        <dbReference type="ARBA" id="ARBA00022485"/>
    </source>
</evidence>
<keyword evidence="7 9" id="KW-0408">Iron</keyword>
<dbReference type="PROSITE" id="PS01087">
    <property type="entry name" value="RADICAL_ACTIVATING"/>
    <property type="match status" value="1"/>
</dbReference>
<evidence type="ECO:0000313" key="11">
    <source>
        <dbReference type="EMBL" id="TCO08450.1"/>
    </source>
</evidence>
<evidence type="ECO:0000256" key="5">
    <source>
        <dbReference type="ARBA" id="ARBA00022723"/>
    </source>
</evidence>
<keyword evidence="4 9" id="KW-0949">S-adenosyl-L-methionine</keyword>
<dbReference type="InterPro" id="IPR001989">
    <property type="entry name" value="Radical_activat_CS"/>
</dbReference>
<evidence type="ECO:0000313" key="12">
    <source>
        <dbReference type="Proteomes" id="UP000295221"/>
    </source>
</evidence>
<dbReference type="SFLD" id="SFLDG01067">
    <property type="entry name" value="SPASM/twitch_domain_containing"/>
    <property type="match status" value="1"/>
</dbReference>
<keyword evidence="9" id="KW-0963">Cytoplasm</keyword>
<protein>
    <recommendedName>
        <fullName evidence="9">Pyruvate formate-lyase-activating enzyme</fullName>
        <ecNumber evidence="9">1.97.1.4</ecNumber>
    </recommendedName>
</protein>
<dbReference type="AlphaFoldDB" id="A0A4R2GIP3"/>
<dbReference type="GO" id="GO:0051539">
    <property type="term" value="F:4 iron, 4 sulfur cluster binding"/>
    <property type="evidence" value="ECO:0007669"/>
    <property type="project" value="UniProtKB-UniRule"/>
</dbReference>
<comment type="catalytic activity">
    <reaction evidence="9">
        <text>glycyl-[formate C-acetyltransferase] + reduced [flavodoxin] + S-adenosyl-L-methionine = glycin-2-yl radical-[formate C-acetyltransferase] + semiquinone [flavodoxin] + 5'-deoxyadenosine + L-methionine + H(+)</text>
        <dbReference type="Rhea" id="RHEA:19225"/>
        <dbReference type="Rhea" id="RHEA-COMP:10622"/>
        <dbReference type="Rhea" id="RHEA-COMP:12190"/>
        <dbReference type="Rhea" id="RHEA-COMP:12191"/>
        <dbReference type="Rhea" id="RHEA-COMP:14480"/>
        <dbReference type="ChEBI" id="CHEBI:15378"/>
        <dbReference type="ChEBI" id="CHEBI:17319"/>
        <dbReference type="ChEBI" id="CHEBI:29947"/>
        <dbReference type="ChEBI" id="CHEBI:32722"/>
        <dbReference type="ChEBI" id="CHEBI:57618"/>
        <dbReference type="ChEBI" id="CHEBI:57844"/>
        <dbReference type="ChEBI" id="CHEBI:59789"/>
        <dbReference type="ChEBI" id="CHEBI:140311"/>
        <dbReference type="EC" id="1.97.1.4"/>
    </reaction>
</comment>
<keyword evidence="11" id="KW-0670">Pyruvate</keyword>
<evidence type="ECO:0000256" key="9">
    <source>
        <dbReference type="RuleBase" id="RU362053"/>
    </source>
</evidence>
<dbReference type="SUPFAM" id="SSF102114">
    <property type="entry name" value="Radical SAM enzymes"/>
    <property type="match status" value="1"/>
</dbReference>
<sequence length="271" mass="30631">MLLQEVSSKPYKRVQTHAACTSRPRVAPAPKLRVHSVESLGTYDGPGIRLVIFLQGCNLKCLYCANPDTIEFGGGTEYELDSLVQMAQRQRPFFGKKGGVTVSGGEPLMQARDLVPFFQKLQKEGLHTCIDTNGTILNNNSKELLKHTDLVLLDIKHIDSQKHLKLTGKQNDRTLAFAEYLASENIPTWIRYVLVPGYSDDEEDLHKMGQFLANKGNIEKLEIQPYHKLGEHKYESLGWKYQLTDVPSNTEAQLLKAKTIFEQYVKEVVIN</sequence>
<accession>A0A4R2GIP3</accession>
<comment type="function">
    <text evidence="1">Activation of pyruvate formate-lyase 1 under anaerobic conditions by generation of an organic free radical, using S-adenosylmethionine and reduced flavodoxin as cosubstrates to produce 5'-deoxy-adenosine.</text>
</comment>
<gene>
    <name evidence="11" type="ORF">EV194_105258</name>
</gene>
<comment type="subcellular location">
    <subcellularLocation>
        <location evidence="9">Cytoplasm</location>
    </subcellularLocation>
</comment>
<dbReference type="CDD" id="cd01335">
    <property type="entry name" value="Radical_SAM"/>
    <property type="match status" value="1"/>
</dbReference>
<dbReference type="PROSITE" id="PS51918">
    <property type="entry name" value="RADICAL_SAM"/>
    <property type="match status" value="1"/>
</dbReference>
<dbReference type="GO" id="GO:0005737">
    <property type="term" value="C:cytoplasm"/>
    <property type="evidence" value="ECO:0007669"/>
    <property type="project" value="UniProtKB-SubCell"/>
</dbReference>
<evidence type="ECO:0000256" key="7">
    <source>
        <dbReference type="ARBA" id="ARBA00023004"/>
    </source>
</evidence>
<keyword evidence="6 9" id="KW-0560">Oxidoreductase</keyword>
<evidence type="ECO:0000256" key="8">
    <source>
        <dbReference type="ARBA" id="ARBA00023014"/>
    </source>
</evidence>
<name>A0A4R2GIP3_9BACT</name>
<dbReference type="SFLD" id="SFLDS00029">
    <property type="entry name" value="Radical_SAM"/>
    <property type="match status" value="1"/>
</dbReference>
<dbReference type="NCBIfam" id="TIGR02493">
    <property type="entry name" value="PFLA"/>
    <property type="match status" value="1"/>
</dbReference>
<feature type="domain" description="Radical SAM core" evidence="10">
    <location>
        <begin position="43"/>
        <end position="263"/>
    </location>
</feature>
<dbReference type="InterPro" id="IPR012838">
    <property type="entry name" value="PFL1_activating"/>
</dbReference>
<dbReference type="Gene3D" id="3.20.20.70">
    <property type="entry name" value="Aldolase class I"/>
    <property type="match status" value="1"/>
</dbReference>
<dbReference type="InterPro" id="IPR058240">
    <property type="entry name" value="rSAM_sf"/>
</dbReference>